<evidence type="ECO:0000313" key="2">
    <source>
        <dbReference type="EMBL" id="KAK2869850.1"/>
    </source>
</evidence>
<proteinExistence type="predicted"/>
<evidence type="ECO:0000313" key="3">
    <source>
        <dbReference type="Proteomes" id="UP001187343"/>
    </source>
</evidence>
<organism evidence="2 3">
    <name type="scientific">Cirrhinus molitorella</name>
    <name type="common">mud carp</name>
    <dbReference type="NCBI Taxonomy" id="172907"/>
    <lineage>
        <taxon>Eukaryota</taxon>
        <taxon>Metazoa</taxon>
        <taxon>Chordata</taxon>
        <taxon>Craniata</taxon>
        <taxon>Vertebrata</taxon>
        <taxon>Euteleostomi</taxon>
        <taxon>Actinopterygii</taxon>
        <taxon>Neopterygii</taxon>
        <taxon>Teleostei</taxon>
        <taxon>Ostariophysi</taxon>
        <taxon>Cypriniformes</taxon>
        <taxon>Cyprinidae</taxon>
        <taxon>Labeoninae</taxon>
        <taxon>Labeonini</taxon>
        <taxon>Cirrhinus</taxon>
    </lineage>
</organism>
<accession>A0AA88P1L6</accession>
<dbReference type="AlphaFoldDB" id="A0AA88P1L6"/>
<keyword evidence="3" id="KW-1185">Reference proteome</keyword>
<name>A0AA88P1L6_9TELE</name>
<dbReference type="EMBL" id="JAUYZG010000024">
    <property type="protein sequence ID" value="KAK2869850.1"/>
    <property type="molecule type" value="Genomic_DNA"/>
</dbReference>
<comment type="caution">
    <text evidence="2">The sequence shown here is derived from an EMBL/GenBank/DDBJ whole genome shotgun (WGS) entry which is preliminary data.</text>
</comment>
<evidence type="ECO:0000256" key="1">
    <source>
        <dbReference type="SAM" id="MobiDB-lite"/>
    </source>
</evidence>
<protein>
    <submittedName>
        <fullName evidence="2">Uncharacterized protein</fullName>
    </submittedName>
</protein>
<sequence>MWLADGVPAGHTDGLRRVALTSSRPPSPLCQEQAPRDQPESPVIKDLGGTARVADGGLSWWGHLAINLGLLRNQELPSPQSTECNSTLP</sequence>
<reference evidence="2" key="1">
    <citation type="submission" date="2023-08" db="EMBL/GenBank/DDBJ databases">
        <title>Chromosome-level Genome Assembly of mud carp (Cirrhinus molitorella).</title>
        <authorList>
            <person name="Liu H."/>
        </authorList>
    </citation>
    <scope>NUCLEOTIDE SEQUENCE</scope>
    <source>
        <strain evidence="2">Prfri</strain>
        <tissue evidence="2">Muscle</tissue>
    </source>
</reference>
<dbReference type="Proteomes" id="UP001187343">
    <property type="component" value="Unassembled WGS sequence"/>
</dbReference>
<feature type="region of interest" description="Disordered" evidence="1">
    <location>
        <begin position="1"/>
        <end position="48"/>
    </location>
</feature>
<gene>
    <name evidence="2" type="ORF">Q8A67_024242</name>
</gene>